<dbReference type="InterPro" id="IPR039353">
    <property type="entry name" value="TF_Adf1"/>
</dbReference>
<feature type="region of interest" description="Disordered" evidence="1">
    <location>
        <begin position="99"/>
        <end position="138"/>
    </location>
</feature>
<dbReference type="GO" id="GO:0005634">
    <property type="term" value="C:nucleus"/>
    <property type="evidence" value="ECO:0007669"/>
    <property type="project" value="TreeGrafter"/>
</dbReference>
<name>A0A6J0RFU6_BACDO</name>
<evidence type="ECO:0000256" key="1">
    <source>
        <dbReference type="SAM" id="MobiDB-lite"/>
    </source>
</evidence>
<dbReference type="GeneID" id="109579300"/>
<dbReference type="Pfam" id="PF10545">
    <property type="entry name" value="MADF_DNA_bdg"/>
    <property type="match status" value="1"/>
</dbReference>
<dbReference type="PROSITE" id="PS51029">
    <property type="entry name" value="MADF"/>
    <property type="match status" value="1"/>
</dbReference>
<sequence length="207" mass="24171">MEDDECFIQALIESVEKKKCLYDKRDPFYFNRVNKDKAWQAIAEQCGKSDLECKHRWKLLRERFCKEVKRLEAPSGSGMCYLEEWRFLKPMMFLKDSVTPRRTRDNAEANAESVLDSSTTDSLTESPSPPQKKKKSSELESLYQKLGATINNLEKQMAAPAEICDTDEAFMTTVLCLMKDLPVSVKDEFQEKMILELYRLRRENRQS</sequence>
<dbReference type="AlphaFoldDB" id="A0A6J0RFU6"/>
<dbReference type="RefSeq" id="XP_019844643.2">
    <property type="nucleotide sequence ID" value="XM_019989084.3"/>
</dbReference>
<evidence type="ECO:0000313" key="4">
    <source>
        <dbReference type="RefSeq" id="XP_019844643.2"/>
    </source>
</evidence>
<dbReference type="GO" id="GO:0006357">
    <property type="term" value="P:regulation of transcription by RNA polymerase II"/>
    <property type="evidence" value="ECO:0007669"/>
    <property type="project" value="TreeGrafter"/>
</dbReference>
<evidence type="ECO:0000313" key="3">
    <source>
        <dbReference type="Proteomes" id="UP001652620"/>
    </source>
</evidence>
<dbReference type="InParanoid" id="A0A6J0RFU6"/>
<protein>
    <submittedName>
        <fullName evidence="4">Transcription factor Adf-1-like</fullName>
    </submittedName>
</protein>
<dbReference type="SMART" id="SM00595">
    <property type="entry name" value="MADF"/>
    <property type="match status" value="1"/>
</dbReference>
<dbReference type="GO" id="GO:0005667">
    <property type="term" value="C:transcription regulator complex"/>
    <property type="evidence" value="ECO:0007669"/>
    <property type="project" value="TreeGrafter"/>
</dbReference>
<proteinExistence type="predicted"/>
<dbReference type="PANTHER" id="PTHR12243">
    <property type="entry name" value="MADF DOMAIN TRANSCRIPTION FACTOR"/>
    <property type="match status" value="1"/>
</dbReference>
<dbReference type="InterPro" id="IPR006578">
    <property type="entry name" value="MADF-dom"/>
</dbReference>
<dbReference type="OrthoDB" id="6081971at2759"/>
<reference evidence="4" key="1">
    <citation type="submission" date="2025-08" db="UniProtKB">
        <authorList>
            <consortium name="RefSeq"/>
        </authorList>
    </citation>
    <scope>IDENTIFICATION</scope>
    <source>
        <tissue evidence="4">Adult</tissue>
    </source>
</reference>
<evidence type="ECO:0000259" key="2">
    <source>
        <dbReference type="PROSITE" id="PS51029"/>
    </source>
</evidence>
<organism evidence="3 4">
    <name type="scientific">Bactrocera dorsalis</name>
    <name type="common">Oriental fruit fly</name>
    <name type="synonym">Dacus dorsalis</name>
    <dbReference type="NCBI Taxonomy" id="27457"/>
    <lineage>
        <taxon>Eukaryota</taxon>
        <taxon>Metazoa</taxon>
        <taxon>Ecdysozoa</taxon>
        <taxon>Arthropoda</taxon>
        <taxon>Hexapoda</taxon>
        <taxon>Insecta</taxon>
        <taxon>Pterygota</taxon>
        <taxon>Neoptera</taxon>
        <taxon>Endopterygota</taxon>
        <taxon>Diptera</taxon>
        <taxon>Brachycera</taxon>
        <taxon>Muscomorpha</taxon>
        <taxon>Tephritoidea</taxon>
        <taxon>Tephritidae</taxon>
        <taxon>Bactrocera</taxon>
        <taxon>Bactrocera</taxon>
    </lineage>
</organism>
<feature type="compositionally biased region" description="Low complexity" evidence="1">
    <location>
        <begin position="112"/>
        <end position="126"/>
    </location>
</feature>
<accession>A0A6J0RFU6</accession>
<dbReference type="KEGG" id="bdr:109579300"/>
<dbReference type="Proteomes" id="UP001652620">
    <property type="component" value="Chromosome 6"/>
</dbReference>
<dbReference type="PANTHER" id="PTHR12243:SF69">
    <property type="entry name" value="SI:CH73-59F11.3"/>
    <property type="match status" value="1"/>
</dbReference>
<gene>
    <name evidence="4" type="primary">LOC109579300</name>
</gene>
<feature type="domain" description="MADF" evidence="2">
    <location>
        <begin position="10"/>
        <end position="99"/>
    </location>
</feature>
<keyword evidence="3" id="KW-1185">Reference proteome</keyword>